<sequence>MVLDLEINGFPAILPRPTLLYKFDFIFQVVVYLIFYEDLHLYYFLFERSVKKNLIKPQSLDSGVCYFYHIA</sequence>
<proteinExistence type="predicted"/>
<dbReference type="Proteomes" id="UP000320300">
    <property type="component" value="Unassembled WGS sequence"/>
</dbReference>
<keyword evidence="1" id="KW-0472">Membrane</keyword>
<name>A0A521ELT9_9SPHI</name>
<gene>
    <name evidence="2" type="ORF">SAMN06265348_108283</name>
</gene>
<keyword evidence="3" id="KW-1185">Reference proteome</keyword>
<protein>
    <submittedName>
        <fullName evidence="2">Uncharacterized protein</fullName>
    </submittedName>
</protein>
<feature type="transmembrane region" description="Helical" evidence="1">
    <location>
        <begin position="25"/>
        <end position="46"/>
    </location>
</feature>
<organism evidence="2 3">
    <name type="scientific">Pedobacter westerhofensis</name>
    <dbReference type="NCBI Taxonomy" id="425512"/>
    <lineage>
        <taxon>Bacteria</taxon>
        <taxon>Pseudomonadati</taxon>
        <taxon>Bacteroidota</taxon>
        <taxon>Sphingobacteriia</taxon>
        <taxon>Sphingobacteriales</taxon>
        <taxon>Sphingobacteriaceae</taxon>
        <taxon>Pedobacter</taxon>
    </lineage>
</organism>
<evidence type="ECO:0000313" key="2">
    <source>
        <dbReference type="EMBL" id="SMO84885.1"/>
    </source>
</evidence>
<accession>A0A521ELT9</accession>
<evidence type="ECO:0000313" key="3">
    <source>
        <dbReference type="Proteomes" id="UP000320300"/>
    </source>
</evidence>
<keyword evidence="1" id="KW-1133">Transmembrane helix</keyword>
<keyword evidence="1" id="KW-0812">Transmembrane</keyword>
<reference evidence="2 3" key="1">
    <citation type="submission" date="2017-05" db="EMBL/GenBank/DDBJ databases">
        <authorList>
            <person name="Varghese N."/>
            <person name="Submissions S."/>
        </authorList>
    </citation>
    <scope>NUCLEOTIDE SEQUENCE [LARGE SCALE GENOMIC DNA]</scope>
    <source>
        <strain evidence="2 3">DSM 19036</strain>
    </source>
</reference>
<dbReference type="EMBL" id="FXTN01000008">
    <property type="protein sequence ID" value="SMO84885.1"/>
    <property type="molecule type" value="Genomic_DNA"/>
</dbReference>
<evidence type="ECO:0000256" key="1">
    <source>
        <dbReference type="SAM" id="Phobius"/>
    </source>
</evidence>
<dbReference type="AlphaFoldDB" id="A0A521ELT9"/>